<dbReference type="EMBL" id="SMBU01000004">
    <property type="protein sequence ID" value="TCV02354.1"/>
    <property type="molecule type" value="Genomic_DNA"/>
</dbReference>
<dbReference type="OrthoDB" id="8537163at2"/>
<reference evidence="1 2" key="1">
    <citation type="submission" date="2019-03" db="EMBL/GenBank/DDBJ databases">
        <title>Genomic Encyclopedia of Type Strains, Phase IV (KMG-IV): sequencing the most valuable type-strain genomes for metagenomic binning, comparative biology and taxonomic classification.</title>
        <authorList>
            <person name="Goeker M."/>
        </authorList>
    </citation>
    <scope>NUCLEOTIDE SEQUENCE [LARGE SCALE GENOMIC DNA]</scope>
    <source>
        <strain evidence="1 2">DSM 654</strain>
    </source>
</reference>
<protein>
    <submittedName>
        <fullName evidence="1">Uncharacterized protein</fullName>
    </submittedName>
</protein>
<name>A0A4R3VF74_ROSSA</name>
<evidence type="ECO:0000313" key="1">
    <source>
        <dbReference type="EMBL" id="TCV02354.1"/>
    </source>
</evidence>
<comment type="caution">
    <text evidence="1">The sequence shown here is derived from an EMBL/GenBank/DDBJ whole genome shotgun (WGS) entry which is preliminary data.</text>
</comment>
<evidence type="ECO:0000313" key="2">
    <source>
        <dbReference type="Proteomes" id="UP000295110"/>
    </source>
</evidence>
<proteinExistence type="predicted"/>
<gene>
    <name evidence="1" type="ORF">EV671_1004127</name>
</gene>
<accession>A0A4R3VF74</accession>
<keyword evidence="2" id="KW-1185">Reference proteome</keyword>
<dbReference type="Proteomes" id="UP000295110">
    <property type="component" value="Unassembled WGS sequence"/>
</dbReference>
<organism evidence="1 2">
    <name type="scientific">Roseateles saccharophilus</name>
    <name type="common">Pseudomonas saccharophila</name>
    <dbReference type="NCBI Taxonomy" id="304"/>
    <lineage>
        <taxon>Bacteria</taxon>
        <taxon>Pseudomonadati</taxon>
        <taxon>Pseudomonadota</taxon>
        <taxon>Betaproteobacteria</taxon>
        <taxon>Burkholderiales</taxon>
        <taxon>Sphaerotilaceae</taxon>
        <taxon>Roseateles</taxon>
    </lineage>
</organism>
<sequence length="122" mass="13037">MQSFVYAKIPLRPGAAEHMDEVHEAVEQALAARSAGTLIGWGRSVSNAGDAVMHHRLDIEVDGQARGLAVLKEALAGLGVPDGTELHYTVDGEALQIVRAGASWAEPVRSTATSRHMRRTGR</sequence>
<dbReference type="RefSeq" id="WP_132570236.1">
    <property type="nucleotide sequence ID" value="NZ_CBCSGL010000001.1"/>
</dbReference>
<dbReference type="AlphaFoldDB" id="A0A4R3VF74"/>